<evidence type="ECO:0000256" key="4">
    <source>
        <dbReference type="ARBA" id="ARBA00022980"/>
    </source>
</evidence>
<evidence type="ECO:0000256" key="2">
    <source>
        <dbReference type="ARBA" id="ARBA00022730"/>
    </source>
</evidence>
<dbReference type="HAMAP" id="MF_01345_B">
    <property type="entry name" value="Ribosomal_uS17_B"/>
    <property type="match status" value="1"/>
</dbReference>
<evidence type="ECO:0000256" key="6">
    <source>
        <dbReference type="HAMAP-Rule" id="MF_01345"/>
    </source>
</evidence>
<keyword evidence="8" id="KW-1185">Reference proteome</keyword>
<keyword evidence="4 6" id="KW-0689">Ribosomal protein</keyword>
<reference evidence="8" key="1">
    <citation type="journal article" date="2019" name="Int. J. Syst. Evol. Microbiol.">
        <title>The Global Catalogue of Microorganisms (GCM) 10K type strain sequencing project: providing services to taxonomists for standard genome sequencing and annotation.</title>
        <authorList>
            <consortium name="The Broad Institute Genomics Platform"/>
            <consortium name="The Broad Institute Genome Sequencing Center for Infectious Disease"/>
            <person name="Wu L."/>
            <person name="Ma J."/>
        </authorList>
    </citation>
    <scope>NUCLEOTIDE SEQUENCE [LARGE SCALE GENOMIC DNA]</scope>
    <source>
        <strain evidence="8">CGMCC 1.18439</strain>
    </source>
</reference>
<evidence type="ECO:0000256" key="5">
    <source>
        <dbReference type="ARBA" id="ARBA00023274"/>
    </source>
</evidence>
<accession>A0ABQ3K190</accession>
<organism evidence="7 8">
    <name type="scientific">Deinococcus piscis</name>
    <dbReference type="NCBI Taxonomy" id="394230"/>
    <lineage>
        <taxon>Bacteria</taxon>
        <taxon>Thermotogati</taxon>
        <taxon>Deinococcota</taxon>
        <taxon>Deinococci</taxon>
        <taxon>Deinococcales</taxon>
        <taxon>Deinococcaceae</taxon>
        <taxon>Deinococcus</taxon>
    </lineage>
</organism>
<comment type="subunit">
    <text evidence="6">Part of the 30S ribosomal subunit.</text>
</comment>
<sequence length="107" mass="12117">MSEQKKIALRKTFQGTVVSDKADKTVSVKVERRFAHPLYGKVVTRSKKYAAHDEQNEYRIGDRVEIIAVRPISKSKTWKVTRLIERPRGMETTVAETEVAAEQGGEA</sequence>
<dbReference type="EMBL" id="BNAL01000007">
    <property type="protein sequence ID" value="GHF98714.1"/>
    <property type="molecule type" value="Genomic_DNA"/>
</dbReference>
<evidence type="ECO:0000313" key="8">
    <source>
        <dbReference type="Proteomes" id="UP000632154"/>
    </source>
</evidence>
<dbReference type="PANTHER" id="PTHR10744:SF1">
    <property type="entry name" value="SMALL RIBOSOMAL SUBUNIT PROTEIN US17M"/>
    <property type="match status" value="1"/>
</dbReference>
<name>A0ABQ3K190_9DEIO</name>
<dbReference type="NCBIfam" id="TIGR03635">
    <property type="entry name" value="uS17_bact"/>
    <property type="match status" value="1"/>
</dbReference>
<dbReference type="SUPFAM" id="SSF50249">
    <property type="entry name" value="Nucleic acid-binding proteins"/>
    <property type="match status" value="1"/>
</dbReference>
<dbReference type="InterPro" id="IPR000266">
    <property type="entry name" value="Ribosomal_uS17"/>
</dbReference>
<dbReference type="Proteomes" id="UP000632154">
    <property type="component" value="Unassembled WGS sequence"/>
</dbReference>
<dbReference type="Pfam" id="PF00366">
    <property type="entry name" value="Ribosomal_S17"/>
    <property type="match status" value="1"/>
</dbReference>
<proteinExistence type="inferred from homology"/>
<keyword evidence="5 6" id="KW-0687">Ribonucleoprotein</keyword>
<dbReference type="CDD" id="cd00364">
    <property type="entry name" value="Ribosomal_uS17"/>
    <property type="match status" value="1"/>
</dbReference>
<dbReference type="NCBIfam" id="NF004123">
    <property type="entry name" value="PRK05610.1"/>
    <property type="match status" value="1"/>
</dbReference>
<keyword evidence="3 6" id="KW-0694">RNA-binding</keyword>
<dbReference type="Gene3D" id="2.40.50.140">
    <property type="entry name" value="Nucleic acid-binding proteins"/>
    <property type="match status" value="1"/>
</dbReference>
<keyword evidence="2 6" id="KW-0699">rRNA-binding</keyword>
<dbReference type="GO" id="GO:0005840">
    <property type="term" value="C:ribosome"/>
    <property type="evidence" value="ECO:0007669"/>
    <property type="project" value="UniProtKB-KW"/>
</dbReference>
<gene>
    <name evidence="6 7" type="primary">rpsQ</name>
    <name evidence="7" type="ORF">GCM10017783_08340</name>
</gene>
<evidence type="ECO:0000256" key="1">
    <source>
        <dbReference type="ARBA" id="ARBA00010254"/>
    </source>
</evidence>
<dbReference type="InterPro" id="IPR019984">
    <property type="entry name" value="Ribosomal_uS17_bact/chlr"/>
</dbReference>
<protein>
    <recommendedName>
        <fullName evidence="6">Small ribosomal subunit protein uS17</fullName>
    </recommendedName>
</protein>
<comment type="caution">
    <text evidence="7">The sequence shown here is derived from an EMBL/GenBank/DDBJ whole genome shotgun (WGS) entry which is preliminary data.</text>
</comment>
<comment type="function">
    <text evidence="6">One of the primary rRNA binding proteins, it binds specifically to the 5'-end of 16S ribosomal RNA.</text>
</comment>
<comment type="similarity">
    <text evidence="1 6">Belongs to the universal ribosomal protein uS17 family.</text>
</comment>
<dbReference type="PRINTS" id="PR00973">
    <property type="entry name" value="RIBOSOMALS17"/>
</dbReference>
<dbReference type="PANTHER" id="PTHR10744">
    <property type="entry name" value="40S RIBOSOMAL PROTEIN S11 FAMILY MEMBER"/>
    <property type="match status" value="1"/>
</dbReference>
<evidence type="ECO:0000313" key="7">
    <source>
        <dbReference type="EMBL" id="GHF98714.1"/>
    </source>
</evidence>
<evidence type="ECO:0000256" key="3">
    <source>
        <dbReference type="ARBA" id="ARBA00022884"/>
    </source>
</evidence>
<dbReference type="InterPro" id="IPR012340">
    <property type="entry name" value="NA-bd_OB-fold"/>
</dbReference>